<feature type="compositionally biased region" description="Polar residues" evidence="1">
    <location>
        <begin position="87"/>
        <end position="100"/>
    </location>
</feature>
<feature type="compositionally biased region" description="Polar residues" evidence="1">
    <location>
        <begin position="23"/>
        <end position="48"/>
    </location>
</feature>
<dbReference type="Proteomes" id="UP000694941">
    <property type="component" value="Unplaced"/>
</dbReference>
<organism evidence="2 3">
    <name type="scientific">Limulus polyphemus</name>
    <name type="common">Atlantic horseshoe crab</name>
    <dbReference type="NCBI Taxonomy" id="6850"/>
    <lineage>
        <taxon>Eukaryota</taxon>
        <taxon>Metazoa</taxon>
        <taxon>Ecdysozoa</taxon>
        <taxon>Arthropoda</taxon>
        <taxon>Chelicerata</taxon>
        <taxon>Merostomata</taxon>
        <taxon>Xiphosura</taxon>
        <taxon>Limulidae</taxon>
        <taxon>Limulus</taxon>
    </lineage>
</organism>
<evidence type="ECO:0000256" key="1">
    <source>
        <dbReference type="SAM" id="MobiDB-lite"/>
    </source>
</evidence>
<gene>
    <name evidence="3" type="primary">LOC111084461</name>
</gene>
<feature type="region of interest" description="Disordered" evidence="1">
    <location>
        <begin position="1"/>
        <end position="100"/>
    </location>
</feature>
<evidence type="ECO:0000313" key="3">
    <source>
        <dbReference type="RefSeq" id="XP_022236880.1"/>
    </source>
</evidence>
<dbReference type="GeneID" id="111084461"/>
<protein>
    <submittedName>
        <fullName evidence="3">Serine/threonine-protein kinase BRSK2-like</fullName>
    </submittedName>
</protein>
<accession>A0ABM1RZS5</accession>
<evidence type="ECO:0000313" key="2">
    <source>
        <dbReference type="Proteomes" id="UP000694941"/>
    </source>
</evidence>
<proteinExistence type="predicted"/>
<feature type="compositionally biased region" description="Polar residues" evidence="1">
    <location>
        <begin position="55"/>
        <end position="70"/>
    </location>
</feature>
<keyword evidence="2" id="KW-1185">Reference proteome</keyword>
<name>A0ABM1RZS5_LIMPO</name>
<dbReference type="RefSeq" id="XP_022236880.1">
    <property type="nucleotide sequence ID" value="XM_022381172.1"/>
</dbReference>
<reference evidence="3" key="1">
    <citation type="submission" date="2025-08" db="UniProtKB">
        <authorList>
            <consortium name="RefSeq"/>
        </authorList>
    </citation>
    <scope>IDENTIFICATION</scope>
    <source>
        <tissue evidence="3">Muscle</tissue>
    </source>
</reference>
<sequence length="100" mass="11064">MSHGSPLSSRRIPYSRPKRSFCTPKSTDNPGTSLPKSPRPVTTETTDVCTPPSSPSLHQTRWKSRLNTIRNGFLGSPRFHRRKLRTPSASDDTGSDSSPE</sequence>